<dbReference type="InterPro" id="IPR032549">
    <property type="entry name" value="DUF4939"/>
</dbReference>
<proteinExistence type="predicted"/>
<dbReference type="FunCoup" id="A0A803K0P2">
    <property type="interactions" value="1"/>
</dbReference>
<name>A0A803K0P2_XENTR</name>
<dbReference type="AlphaFoldDB" id="A0A803K0P2"/>
<sequence length="190" mass="21330">MEPSQAAASATLMESILEAFVKRLEHQETQQMHLSQTLQHITTRLDALQVPQQMPQMFPDLPPSPPPASSTSPHLSEPYGGDPETCRGTLNQCKIHFELFPHRYPNEKSKVAFIIALLFGKALAWASPLWERDEPLVNDATAFLSTFQQIFERITQGSRAASDYAIDFRTLAAETSWNNEALIAAFWMEG</sequence>
<dbReference type="GeneTree" id="ENSGT01120000272103"/>
<dbReference type="InParanoid" id="A0A803K0P2"/>
<protein>
    <recommendedName>
        <fullName evidence="2">DUF4939 domain-containing protein</fullName>
    </recommendedName>
</protein>
<feature type="region of interest" description="Disordered" evidence="1">
    <location>
        <begin position="55"/>
        <end position="82"/>
    </location>
</feature>
<reference evidence="3" key="2">
    <citation type="submission" date="2021-03" db="UniProtKB">
        <authorList>
            <consortium name="Ensembl"/>
        </authorList>
    </citation>
    <scope>IDENTIFICATION</scope>
</reference>
<evidence type="ECO:0000259" key="2">
    <source>
        <dbReference type="Pfam" id="PF16297"/>
    </source>
</evidence>
<dbReference type="Ensembl" id="ENSXETT00000115886">
    <property type="protein sequence ID" value="ENSXETP00000113903"/>
    <property type="gene ID" value="ENSXETG00000045921"/>
</dbReference>
<accession>A0A803K0P2</accession>
<organism evidence="3">
    <name type="scientific">Xenopus tropicalis</name>
    <name type="common">Western clawed frog</name>
    <name type="synonym">Silurana tropicalis</name>
    <dbReference type="NCBI Taxonomy" id="8364"/>
    <lineage>
        <taxon>Eukaryota</taxon>
        <taxon>Metazoa</taxon>
        <taxon>Chordata</taxon>
        <taxon>Craniata</taxon>
        <taxon>Vertebrata</taxon>
        <taxon>Euteleostomi</taxon>
        <taxon>Amphibia</taxon>
        <taxon>Batrachia</taxon>
        <taxon>Anura</taxon>
        <taxon>Pipoidea</taxon>
        <taxon>Pipidae</taxon>
        <taxon>Xenopodinae</taxon>
        <taxon>Xenopus</taxon>
        <taxon>Silurana</taxon>
    </lineage>
</organism>
<dbReference type="Pfam" id="PF16297">
    <property type="entry name" value="DUF4939"/>
    <property type="match status" value="1"/>
</dbReference>
<reference evidence="3" key="1">
    <citation type="journal article" date="2010" name="Science">
        <title>The genome of the Western clawed frog Xenopus tropicalis.</title>
        <authorList>
            <person name="Hellsten U."/>
            <person name="Harland R.M."/>
            <person name="Gilchrist M.J."/>
            <person name="Hendrix D."/>
            <person name="Jurka J."/>
            <person name="Kapitonov V."/>
            <person name="Ovcharenko I."/>
            <person name="Putnam N.H."/>
            <person name="Shu S."/>
            <person name="Taher L."/>
            <person name="Blitz I.L."/>
            <person name="Blumberg B."/>
            <person name="Dichmann D.S."/>
            <person name="Dubchak I."/>
            <person name="Amaya E."/>
            <person name="Detter J.C."/>
            <person name="Fletcher R."/>
            <person name="Gerhard D.S."/>
            <person name="Goodstein D."/>
            <person name="Graves T."/>
            <person name="Grigoriev I.V."/>
            <person name="Grimwood J."/>
            <person name="Kawashima T."/>
            <person name="Lindquist E."/>
            <person name="Lucas S.M."/>
            <person name="Mead P.E."/>
            <person name="Mitros T."/>
            <person name="Ogino H."/>
            <person name="Ohta Y."/>
            <person name="Poliakov A.V."/>
            <person name="Pollet N."/>
            <person name="Robert J."/>
            <person name="Salamov A."/>
            <person name="Sater A.K."/>
            <person name="Schmutz J."/>
            <person name="Terry A."/>
            <person name="Vize P.D."/>
            <person name="Warren W.C."/>
            <person name="Wells D."/>
            <person name="Wills A."/>
            <person name="Wilson R.K."/>
            <person name="Zimmerman L.B."/>
            <person name="Zorn A.M."/>
            <person name="Grainger R."/>
            <person name="Grammer T."/>
            <person name="Khokha M.K."/>
            <person name="Richardson P.M."/>
            <person name="Rokhsar D.S."/>
        </authorList>
    </citation>
    <scope>NUCLEOTIDE SEQUENCE [LARGE SCALE GENOMIC DNA]</scope>
    <source>
        <strain evidence="3">Nigerian</strain>
    </source>
</reference>
<feature type="domain" description="DUF4939" evidence="2">
    <location>
        <begin position="103"/>
        <end position="151"/>
    </location>
</feature>
<evidence type="ECO:0000313" key="3">
    <source>
        <dbReference type="Ensembl" id="ENSXETP00000113903"/>
    </source>
</evidence>
<evidence type="ECO:0000256" key="1">
    <source>
        <dbReference type="SAM" id="MobiDB-lite"/>
    </source>
</evidence>